<feature type="region of interest" description="Disordered" evidence="1">
    <location>
        <begin position="104"/>
        <end position="143"/>
    </location>
</feature>
<accession>A0A5J6TI09</accession>
<name>A0A5J6TI09_9CAUD</name>
<dbReference type="RefSeq" id="YP_010754747.1">
    <property type="nucleotide sequence ID" value="NC_073463.1"/>
</dbReference>
<reference evidence="2 3" key="1">
    <citation type="submission" date="2019-07" db="EMBL/GenBank/DDBJ databases">
        <authorList>
            <person name="Widmer J."/>
            <person name="Andre W."/>
            <person name="Castro A."/>
            <person name="Cintron J."/>
            <person name="Cintron J."/>
            <person name="Elliott S."/>
            <person name="Harel H."/>
            <person name="Hasan D."/>
            <person name="Page A."/>
            <person name="Santana M."/>
            <person name="Slobasky M."/>
            <person name="Stevens T."/>
            <person name="Vilcin V."/>
            <person name="Whitaker K."/>
            <person name="Yelvington M."/>
            <person name="Wiersma-Koch H."/>
            <person name="Douthitt C."/>
            <person name="D'Elia T."/>
            <person name="Garlena R.A."/>
            <person name="Russell D.A."/>
            <person name="Pope W.H."/>
            <person name="Jacobs-Sera D."/>
            <person name="Hatfull G.F."/>
        </authorList>
    </citation>
    <scope>NUCLEOTIDE SEQUENCE [LARGE SCALE GENOMIC DNA]</scope>
</reference>
<dbReference type="Proteomes" id="UP000326087">
    <property type="component" value="Segment"/>
</dbReference>
<protein>
    <submittedName>
        <fullName evidence="2">Uncharacterized protein</fullName>
    </submittedName>
</protein>
<keyword evidence="3" id="KW-1185">Reference proteome</keyword>
<dbReference type="KEGG" id="vg:80019346"/>
<sequence length="143" mass="15112">MVDSSKAQRLTPEAAKALADKVIETQVVPKKIPAVDDIDGQTKAIGGALASALLTATEMPLHVLQPWVAALSAQMVALGVRQTEHIDPGAVHAPAWITDGVKQQSIKLPDPPKPTEAEPVVQRTAVAPTCPKRVPKAARAVRR</sequence>
<feature type="compositionally biased region" description="Basic residues" evidence="1">
    <location>
        <begin position="133"/>
        <end position="143"/>
    </location>
</feature>
<proteinExistence type="predicted"/>
<evidence type="ECO:0000313" key="2">
    <source>
        <dbReference type="EMBL" id="QFG10038.1"/>
    </source>
</evidence>
<evidence type="ECO:0000256" key="1">
    <source>
        <dbReference type="SAM" id="MobiDB-lite"/>
    </source>
</evidence>
<evidence type="ECO:0000313" key="3">
    <source>
        <dbReference type="Proteomes" id="UP000326087"/>
    </source>
</evidence>
<dbReference type="EMBL" id="MN234184">
    <property type="protein sequence ID" value="QFG10038.1"/>
    <property type="molecule type" value="Genomic_DNA"/>
</dbReference>
<gene>
    <name evidence="2" type="primary">18</name>
    <name evidence="2" type="ORF">SEA_IDENTITYCRISIS_18</name>
</gene>
<dbReference type="GeneID" id="80019346"/>
<organism evidence="2 3">
    <name type="scientific">Mycobacterium phage IdentityCrisis</name>
    <dbReference type="NCBI Taxonomy" id="2599866"/>
    <lineage>
        <taxon>Viruses</taxon>
        <taxon>Duplodnaviria</taxon>
        <taxon>Heunggongvirae</taxon>
        <taxon>Uroviricota</taxon>
        <taxon>Caudoviricetes</taxon>
        <taxon>Identitycrisisvirus</taxon>
        <taxon>Identitycrisisvirus identitycrisis</taxon>
    </lineage>
</organism>